<evidence type="ECO:0000313" key="2">
    <source>
        <dbReference type="EMBL" id="CAH0388733.1"/>
    </source>
</evidence>
<gene>
    <name evidence="2" type="ORF">BEMITA_LOCUS7629</name>
</gene>
<proteinExistence type="predicted"/>
<name>A0A9P0AD22_BEMTA</name>
<feature type="compositionally biased region" description="Basic and acidic residues" evidence="1">
    <location>
        <begin position="9"/>
        <end position="33"/>
    </location>
</feature>
<protein>
    <submittedName>
        <fullName evidence="2">Uncharacterized protein</fullName>
    </submittedName>
</protein>
<sequence length="123" mass="13110">MSENEGATVDEKGNHLDSPDATPKDGDAVDETKSGANGEACTLARENSSVKTQSEVEQQQPPTNEVELAVSGPLPGTGGHENRRNGDHRRSVMHPTGVLPDVLLLQPSLQTLIYLTKLSLQKA</sequence>
<dbReference type="Proteomes" id="UP001152759">
    <property type="component" value="Chromosome 4"/>
</dbReference>
<evidence type="ECO:0000313" key="3">
    <source>
        <dbReference type="Proteomes" id="UP001152759"/>
    </source>
</evidence>
<feature type="compositionally biased region" description="Basic and acidic residues" evidence="1">
    <location>
        <begin position="80"/>
        <end position="90"/>
    </location>
</feature>
<keyword evidence="3" id="KW-1185">Reference proteome</keyword>
<dbReference type="AlphaFoldDB" id="A0A9P0AD22"/>
<organism evidence="2 3">
    <name type="scientific">Bemisia tabaci</name>
    <name type="common">Sweetpotato whitefly</name>
    <name type="synonym">Aleurodes tabaci</name>
    <dbReference type="NCBI Taxonomy" id="7038"/>
    <lineage>
        <taxon>Eukaryota</taxon>
        <taxon>Metazoa</taxon>
        <taxon>Ecdysozoa</taxon>
        <taxon>Arthropoda</taxon>
        <taxon>Hexapoda</taxon>
        <taxon>Insecta</taxon>
        <taxon>Pterygota</taxon>
        <taxon>Neoptera</taxon>
        <taxon>Paraneoptera</taxon>
        <taxon>Hemiptera</taxon>
        <taxon>Sternorrhyncha</taxon>
        <taxon>Aleyrodoidea</taxon>
        <taxon>Aleyrodidae</taxon>
        <taxon>Aleyrodinae</taxon>
        <taxon>Bemisia</taxon>
    </lineage>
</organism>
<reference evidence="2" key="1">
    <citation type="submission" date="2021-12" db="EMBL/GenBank/DDBJ databases">
        <authorList>
            <person name="King R."/>
        </authorList>
    </citation>
    <scope>NUCLEOTIDE SEQUENCE</scope>
</reference>
<accession>A0A9P0AD22</accession>
<dbReference type="EMBL" id="OU963865">
    <property type="protein sequence ID" value="CAH0388733.1"/>
    <property type="molecule type" value="Genomic_DNA"/>
</dbReference>
<feature type="compositionally biased region" description="Polar residues" evidence="1">
    <location>
        <begin position="45"/>
        <end position="63"/>
    </location>
</feature>
<feature type="region of interest" description="Disordered" evidence="1">
    <location>
        <begin position="1"/>
        <end position="93"/>
    </location>
</feature>
<evidence type="ECO:0000256" key="1">
    <source>
        <dbReference type="SAM" id="MobiDB-lite"/>
    </source>
</evidence>